<comment type="cofactor">
    <cofactor evidence="5">
        <name>FAD</name>
        <dbReference type="ChEBI" id="CHEBI:57692"/>
    </cofactor>
</comment>
<keyword evidence="3 5" id="KW-0560">Oxidoreductase</keyword>
<dbReference type="InterPro" id="IPR029041">
    <property type="entry name" value="FAD-linked_oxidoreductase-like"/>
</dbReference>
<dbReference type="Pfam" id="PF01619">
    <property type="entry name" value="Pro_dh"/>
    <property type="match status" value="2"/>
</dbReference>
<dbReference type="InterPro" id="IPR015659">
    <property type="entry name" value="Proline_oxidase"/>
</dbReference>
<keyword evidence="4 5" id="KW-0642">Proline metabolism</keyword>
<dbReference type="AlphaFoldDB" id="A0A4S4M2X2"/>
<proteinExistence type="inferred from homology"/>
<evidence type="ECO:0000313" key="7">
    <source>
        <dbReference type="EMBL" id="THH17140.1"/>
    </source>
</evidence>
<comment type="similarity">
    <text evidence="1 5">Belongs to the proline oxidase family.</text>
</comment>
<dbReference type="Gene3D" id="3.20.20.220">
    <property type="match status" value="2"/>
</dbReference>
<comment type="function">
    <text evidence="5">Converts proline to delta-1-pyrroline-5-carboxylate.</text>
</comment>
<protein>
    <recommendedName>
        <fullName evidence="2 5">Proline dehydrogenase</fullName>
        <ecNumber evidence="2 5">1.5.5.2</ecNumber>
    </recommendedName>
</protein>
<dbReference type="GO" id="GO:0005739">
    <property type="term" value="C:mitochondrion"/>
    <property type="evidence" value="ECO:0007669"/>
    <property type="project" value="TreeGrafter"/>
</dbReference>
<accession>A0A4S4M2X2</accession>
<evidence type="ECO:0000256" key="4">
    <source>
        <dbReference type="ARBA" id="ARBA00023062"/>
    </source>
</evidence>
<dbReference type="EC" id="1.5.5.2" evidence="2 5"/>
<evidence type="ECO:0000256" key="5">
    <source>
        <dbReference type="RuleBase" id="RU364054"/>
    </source>
</evidence>
<comment type="caution">
    <text evidence="7">The sequence shown here is derived from an EMBL/GenBank/DDBJ whole genome shotgun (WGS) entry which is preliminary data.</text>
</comment>
<dbReference type="GO" id="GO:0010133">
    <property type="term" value="P:L-proline catabolic process to L-glutamate"/>
    <property type="evidence" value="ECO:0007669"/>
    <property type="project" value="TreeGrafter"/>
</dbReference>
<keyword evidence="8" id="KW-1185">Reference proteome</keyword>
<dbReference type="PANTHER" id="PTHR13914:SF0">
    <property type="entry name" value="PROLINE DEHYDROGENASE 1, MITOCHONDRIAL"/>
    <property type="match status" value="1"/>
</dbReference>
<evidence type="ECO:0000256" key="1">
    <source>
        <dbReference type="ARBA" id="ARBA00005869"/>
    </source>
</evidence>
<dbReference type="GO" id="GO:0071949">
    <property type="term" value="F:FAD binding"/>
    <property type="evidence" value="ECO:0007669"/>
    <property type="project" value="TreeGrafter"/>
</dbReference>
<keyword evidence="5" id="KW-0274">FAD</keyword>
<feature type="domain" description="Proline dehydrogenase" evidence="6">
    <location>
        <begin position="441"/>
        <end position="577"/>
    </location>
</feature>
<reference evidence="7 8" key="1">
    <citation type="submission" date="2019-02" db="EMBL/GenBank/DDBJ databases">
        <title>Genome sequencing of the rare red list fungi Bondarzewia mesenterica.</title>
        <authorList>
            <person name="Buettner E."/>
            <person name="Kellner H."/>
        </authorList>
    </citation>
    <scope>NUCLEOTIDE SEQUENCE [LARGE SCALE GENOMIC DNA]</scope>
    <source>
        <strain evidence="7 8">DSM 108281</strain>
    </source>
</reference>
<feature type="domain" description="Proline dehydrogenase" evidence="6">
    <location>
        <begin position="181"/>
        <end position="411"/>
    </location>
</feature>
<dbReference type="OrthoDB" id="5464at2759"/>
<dbReference type="PANTHER" id="PTHR13914">
    <property type="entry name" value="PROLINE OXIDASE"/>
    <property type="match status" value="1"/>
</dbReference>
<gene>
    <name evidence="7" type="ORF">EW146_g3610</name>
</gene>
<dbReference type="Proteomes" id="UP000310158">
    <property type="component" value="Unassembled WGS sequence"/>
</dbReference>
<evidence type="ECO:0000259" key="6">
    <source>
        <dbReference type="Pfam" id="PF01619"/>
    </source>
</evidence>
<comment type="catalytic activity">
    <reaction evidence="5">
        <text>L-proline + a quinone = (S)-1-pyrroline-5-carboxylate + a quinol + H(+)</text>
        <dbReference type="Rhea" id="RHEA:23784"/>
        <dbReference type="ChEBI" id="CHEBI:15378"/>
        <dbReference type="ChEBI" id="CHEBI:17388"/>
        <dbReference type="ChEBI" id="CHEBI:24646"/>
        <dbReference type="ChEBI" id="CHEBI:60039"/>
        <dbReference type="ChEBI" id="CHEBI:132124"/>
        <dbReference type="EC" id="1.5.5.2"/>
    </reaction>
</comment>
<dbReference type="GO" id="GO:0004657">
    <property type="term" value="F:proline dehydrogenase activity"/>
    <property type="evidence" value="ECO:0007669"/>
    <property type="project" value="UniProtKB-EC"/>
</dbReference>
<name>A0A4S4M2X2_9AGAM</name>
<evidence type="ECO:0000256" key="3">
    <source>
        <dbReference type="ARBA" id="ARBA00023002"/>
    </source>
</evidence>
<dbReference type="InterPro" id="IPR002872">
    <property type="entry name" value="Proline_DH_dom"/>
</dbReference>
<dbReference type="EMBL" id="SGPL01000124">
    <property type="protein sequence ID" value="THH17140.1"/>
    <property type="molecule type" value="Genomic_DNA"/>
</dbReference>
<organism evidence="7 8">
    <name type="scientific">Bondarzewia mesenterica</name>
    <dbReference type="NCBI Taxonomy" id="1095465"/>
    <lineage>
        <taxon>Eukaryota</taxon>
        <taxon>Fungi</taxon>
        <taxon>Dikarya</taxon>
        <taxon>Basidiomycota</taxon>
        <taxon>Agaricomycotina</taxon>
        <taxon>Agaricomycetes</taxon>
        <taxon>Russulales</taxon>
        <taxon>Bondarzewiaceae</taxon>
        <taxon>Bondarzewia</taxon>
    </lineage>
</organism>
<evidence type="ECO:0000313" key="8">
    <source>
        <dbReference type="Proteomes" id="UP000310158"/>
    </source>
</evidence>
<sequence>MSLRLFRRLPFIRLTTSPSRGVSSVSGPSTASSNRFLRYGLLSGGLLGASLYIGHNLSTIHADHAETRVTESRRPLTPISSLIRSYAVYTMCSFPALVDRSPSILAFLTSVPGLKQITEAFVRRTFFAQFVGGDTAHECVPLLESLRAENKGTLFAYSVEVDEAEATGGGSKGSVPVHKQIVQEMIRSIDVAADFEDQRASGSSSAAGRRTWVAVKLSALLPDARSLVNLSVYLTKTRPSRSPAMAFPGYPRASDLDCLTSDQIKGESPLTEQDIHDIKDLHSDLVKICSRAQERDIRIIIDAEYRHALFFLSLHGTTPDEMSDGTQLVSSASSPAIDAMTLSLMRQFNKLPDRSSSECTLVRPLIYATFQAYLRRNLEYLEQSLKDAKAGNYALGVKLVRGAYHPHETIAHETAAAAAALSGPRNLHSRTSLSISPDPHPPVWSTKPETDACYNASVHLIISSIRDDIAAHQPVPTVGVLFGSHNWESCDLILEELVKQGLACREKQDGREVVSMGDEVVARVTLGQLFGMGDALTNYLVDKTRSSSPFVIKYVPYGALSEVMPYLSRRAIENASVLGGHAAAERKRAWAEIRTRLFG</sequence>
<keyword evidence="5" id="KW-0285">Flavoprotein</keyword>
<evidence type="ECO:0000256" key="2">
    <source>
        <dbReference type="ARBA" id="ARBA00012695"/>
    </source>
</evidence>
<dbReference type="SUPFAM" id="SSF51730">
    <property type="entry name" value="FAD-linked oxidoreductase"/>
    <property type="match status" value="2"/>
</dbReference>